<evidence type="ECO:0000313" key="1">
    <source>
        <dbReference type="EMBL" id="KIK28806.1"/>
    </source>
</evidence>
<accession>A0A0C9ZHP0</accession>
<dbReference type="Proteomes" id="UP000054018">
    <property type="component" value="Unassembled WGS sequence"/>
</dbReference>
<reference evidence="2" key="2">
    <citation type="submission" date="2015-01" db="EMBL/GenBank/DDBJ databases">
        <title>Evolutionary Origins and Diversification of the Mycorrhizal Mutualists.</title>
        <authorList>
            <consortium name="DOE Joint Genome Institute"/>
            <consortium name="Mycorrhizal Genomics Consortium"/>
            <person name="Kohler A."/>
            <person name="Kuo A."/>
            <person name="Nagy L.G."/>
            <person name="Floudas D."/>
            <person name="Copeland A."/>
            <person name="Barry K.W."/>
            <person name="Cichocki N."/>
            <person name="Veneault-Fourrey C."/>
            <person name="LaButti K."/>
            <person name="Lindquist E.A."/>
            <person name="Lipzen A."/>
            <person name="Lundell T."/>
            <person name="Morin E."/>
            <person name="Murat C."/>
            <person name="Riley R."/>
            <person name="Ohm R."/>
            <person name="Sun H."/>
            <person name="Tunlid A."/>
            <person name="Henrissat B."/>
            <person name="Grigoriev I.V."/>
            <person name="Hibbett D.S."/>
            <person name="Martin F."/>
        </authorList>
    </citation>
    <scope>NUCLEOTIDE SEQUENCE [LARGE SCALE GENOMIC DNA]</scope>
    <source>
        <strain evidence="2">441</strain>
    </source>
</reference>
<sequence>MAYFHFRLRIVTSGWSSPHKTRFHTRLYGVMLWFWSSATIRKTPNQFLPDCPVESLCRVGLSSLVFVPSHKGLHQEKCHGWAENGKALLVHIGPVLPFGVFGPPKAK</sequence>
<proteinExistence type="predicted"/>
<dbReference type="HOGENOM" id="CLU_2211023_0_0_1"/>
<keyword evidence="2" id="KW-1185">Reference proteome</keyword>
<name>A0A0C9ZHP0_9AGAM</name>
<protein>
    <submittedName>
        <fullName evidence="1">Uncharacterized protein</fullName>
    </submittedName>
</protein>
<dbReference type="EMBL" id="KN833691">
    <property type="protein sequence ID" value="KIK28806.1"/>
    <property type="molecule type" value="Genomic_DNA"/>
</dbReference>
<evidence type="ECO:0000313" key="2">
    <source>
        <dbReference type="Proteomes" id="UP000054018"/>
    </source>
</evidence>
<reference evidence="1 2" key="1">
    <citation type="submission" date="2014-04" db="EMBL/GenBank/DDBJ databases">
        <authorList>
            <consortium name="DOE Joint Genome Institute"/>
            <person name="Kuo A."/>
            <person name="Kohler A."/>
            <person name="Costa M.D."/>
            <person name="Nagy L.G."/>
            <person name="Floudas D."/>
            <person name="Copeland A."/>
            <person name="Barry K.W."/>
            <person name="Cichocki N."/>
            <person name="Veneault-Fourrey C."/>
            <person name="LaButti K."/>
            <person name="Lindquist E.A."/>
            <person name="Lipzen A."/>
            <person name="Lundell T."/>
            <person name="Morin E."/>
            <person name="Murat C."/>
            <person name="Sun H."/>
            <person name="Tunlid A."/>
            <person name="Henrissat B."/>
            <person name="Grigoriev I.V."/>
            <person name="Hibbett D.S."/>
            <person name="Martin F."/>
            <person name="Nordberg H.P."/>
            <person name="Cantor M.N."/>
            <person name="Hua S.X."/>
        </authorList>
    </citation>
    <scope>NUCLEOTIDE SEQUENCE [LARGE SCALE GENOMIC DNA]</scope>
    <source>
        <strain evidence="1 2">441</strain>
    </source>
</reference>
<gene>
    <name evidence="1" type="ORF">PISMIDRAFT_553444</name>
</gene>
<dbReference type="AlphaFoldDB" id="A0A0C9ZHP0"/>
<organism evidence="1 2">
    <name type="scientific">Pisolithus microcarpus 441</name>
    <dbReference type="NCBI Taxonomy" id="765257"/>
    <lineage>
        <taxon>Eukaryota</taxon>
        <taxon>Fungi</taxon>
        <taxon>Dikarya</taxon>
        <taxon>Basidiomycota</taxon>
        <taxon>Agaricomycotina</taxon>
        <taxon>Agaricomycetes</taxon>
        <taxon>Agaricomycetidae</taxon>
        <taxon>Boletales</taxon>
        <taxon>Sclerodermatineae</taxon>
        <taxon>Pisolithaceae</taxon>
        <taxon>Pisolithus</taxon>
    </lineage>
</organism>